<dbReference type="Gramene" id="Jr13_21670_p1">
    <property type="protein sequence ID" value="cds.Jr13_21670_p1"/>
    <property type="gene ID" value="Jr13_21670"/>
</dbReference>
<dbReference type="InterPro" id="IPR015422">
    <property type="entry name" value="PyrdxlP-dep_Trfase_small"/>
</dbReference>
<dbReference type="InterPro" id="IPR037029">
    <property type="entry name" value="Alliinase_N_sf"/>
</dbReference>
<dbReference type="GO" id="GO:0008483">
    <property type="term" value="F:transaminase activity"/>
    <property type="evidence" value="ECO:0000318"/>
    <property type="project" value="GO_Central"/>
</dbReference>
<comment type="cofactor">
    <cofactor evidence="1">
        <name>pyridoxal 5'-phosphate</name>
        <dbReference type="ChEBI" id="CHEBI:597326"/>
    </cofactor>
</comment>
<evidence type="ECO:0000256" key="4">
    <source>
        <dbReference type="ARBA" id="ARBA00022576"/>
    </source>
</evidence>
<dbReference type="Pfam" id="PF04864">
    <property type="entry name" value="Alliinase_C"/>
    <property type="match status" value="1"/>
</dbReference>
<keyword evidence="4" id="KW-0808">Transferase</keyword>
<evidence type="ECO:0000256" key="5">
    <source>
        <dbReference type="ARBA" id="ARBA00022898"/>
    </source>
</evidence>
<sequence>MGFTENNAAPVDHKRRLFLDNGTRTNHSSNSNSVLALSTGDPTMFEPFWRKMEDKCKVVIRGGDFMSYFSDVKNVCWFLEPKLGDAIRRLHGVVGNAVTEERHIVVGTGSSQLFQALLYALTTPGGAEPVSVVSSAPYYSQYPEVIDCLRSRLYKWEGDAHSFKKEGPYIEVVNSPNNPEGGLREAVVKNQGDQGMLIHDLAYYWPQYTAITSAADYDIMLFTCSKCTGHAGSRIGWALVKDKDIAKKMIQYITISSIGVSKESQFRAAKIIGVICDGCENVQSTETDNFFKYSRHLMTKRWQKLREVLQHNRYLSLFKYPRQHCLFIGESVETLPAYAWLKCEEGIKDCEEFLRGIETVGRGGKQFGADPKFARVSLLCREDDFNRFIERLYMGHQGESNGHN</sequence>
<dbReference type="PANTHER" id="PTHR43795">
    <property type="entry name" value="BIFUNCTIONAL ASPARTATE AMINOTRANSFERASE AND GLUTAMATE/ASPARTATE-PREPHENATE AMINOTRANSFERASE-RELATED"/>
    <property type="match status" value="1"/>
</dbReference>
<dbReference type="GO" id="GO:0006520">
    <property type="term" value="P:amino acid metabolic process"/>
    <property type="evidence" value="ECO:0000318"/>
    <property type="project" value="GO_Central"/>
</dbReference>
<dbReference type="InterPro" id="IPR015424">
    <property type="entry name" value="PyrdxlP-dep_Trfase"/>
</dbReference>
<dbReference type="InterPro" id="IPR050478">
    <property type="entry name" value="Ethylene_sulfur-biosynth"/>
</dbReference>
<dbReference type="Proteomes" id="UP000235220">
    <property type="component" value="Chromosome 13"/>
</dbReference>
<reference evidence="8" key="1">
    <citation type="submission" date="2025-08" db="UniProtKB">
        <authorList>
            <consortium name="RefSeq"/>
        </authorList>
    </citation>
    <scope>IDENTIFICATION</scope>
    <source>
        <tissue evidence="8">Leaves</tissue>
    </source>
</reference>
<evidence type="ECO:0000313" key="8">
    <source>
        <dbReference type="RefSeq" id="XP_018805209.1"/>
    </source>
</evidence>
<dbReference type="Gene3D" id="2.10.25.30">
    <property type="entry name" value="EGF-like, alliinase"/>
    <property type="match status" value="1"/>
</dbReference>
<comment type="subunit">
    <text evidence="3">Homodimer.</text>
</comment>
<dbReference type="OrthoDB" id="2020362at2759"/>
<dbReference type="GO" id="GO:0016846">
    <property type="term" value="F:carbon-sulfur lyase activity"/>
    <property type="evidence" value="ECO:0007669"/>
    <property type="project" value="InterPro"/>
</dbReference>
<dbReference type="KEGG" id="jre:108979082"/>
<gene>
    <name evidence="8" type="primary">LOC108979082</name>
</gene>
<evidence type="ECO:0000256" key="2">
    <source>
        <dbReference type="ARBA" id="ARBA00006312"/>
    </source>
</evidence>
<dbReference type="Gene3D" id="3.90.1150.10">
    <property type="entry name" value="Aspartate Aminotransferase, domain 1"/>
    <property type="match status" value="1"/>
</dbReference>
<dbReference type="PANTHER" id="PTHR43795:SF15">
    <property type="entry name" value="TRYPTOPHAN AMINOTRANSFERASE-RELATED PROTEIN 1"/>
    <property type="match status" value="1"/>
</dbReference>
<name>A0A2I4DDJ0_JUGRE</name>
<accession>A0A2I4DDJ0</accession>
<dbReference type="SUPFAM" id="SSF53383">
    <property type="entry name" value="PLP-dependent transferases"/>
    <property type="match status" value="1"/>
</dbReference>
<organism evidence="7 8">
    <name type="scientific">Juglans regia</name>
    <name type="common">English walnut</name>
    <dbReference type="NCBI Taxonomy" id="51240"/>
    <lineage>
        <taxon>Eukaryota</taxon>
        <taxon>Viridiplantae</taxon>
        <taxon>Streptophyta</taxon>
        <taxon>Embryophyta</taxon>
        <taxon>Tracheophyta</taxon>
        <taxon>Spermatophyta</taxon>
        <taxon>Magnoliopsida</taxon>
        <taxon>eudicotyledons</taxon>
        <taxon>Gunneridae</taxon>
        <taxon>Pentapetalae</taxon>
        <taxon>rosids</taxon>
        <taxon>fabids</taxon>
        <taxon>Fagales</taxon>
        <taxon>Juglandaceae</taxon>
        <taxon>Juglans</taxon>
    </lineage>
</organism>
<evidence type="ECO:0000256" key="3">
    <source>
        <dbReference type="ARBA" id="ARBA00011738"/>
    </source>
</evidence>
<dbReference type="RefSeq" id="XP_018805209.1">
    <property type="nucleotide sequence ID" value="XM_018949664.2"/>
</dbReference>
<dbReference type="InterPro" id="IPR006948">
    <property type="entry name" value="Alliinase_C"/>
</dbReference>
<keyword evidence="4" id="KW-0032">Aminotransferase</keyword>
<evidence type="ECO:0000313" key="7">
    <source>
        <dbReference type="Proteomes" id="UP000235220"/>
    </source>
</evidence>
<keyword evidence="5" id="KW-0663">Pyridoxal phosphate</keyword>
<protein>
    <submittedName>
        <fullName evidence="8">L-tryptophan--pyruvate aminotransferase 1-like</fullName>
    </submittedName>
</protein>
<dbReference type="GeneID" id="108979082"/>
<proteinExistence type="inferred from homology"/>
<keyword evidence="7" id="KW-1185">Reference proteome</keyword>
<dbReference type="InterPro" id="IPR015421">
    <property type="entry name" value="PyrdxlP-dep_Trfase_major"/>
</dbReference>
<dbReference type="CDD" id="cd00609">
    <property type="entry name" value="AAT_like"/>
    <property type="match status" value="1"/>
</dbReference>
<evidence type="ECO:0000256" key="1">
    <source>
        <dbReference type="ARBA" id="ARBA00001933"/>
    </source>
</evidence>
<dbReference type="STRING" id="51240.A0A2I4DDJ0"/>
<dbReference type="AlphaFoldDB" id="A0A2I4DDJ0"/>
<dbReference type="Gene3D" id="3.40.640.10">
    <property type="entry name" value="Type I PLP-dependent aspartate aminotransferase-like (Major domain)"/>
    <property type="match status" value="1"/>
</dbReference>
<evidence type="ECO:0000259" key="6">
    <source>
        <dbReference type="Pfam" id="PF04864"/>
    </source>
</evidence>
<feature type="domain" description="Alliinase C-terminal" evidence="6">
    <location>
        <begin position="37"/>
        <end position="392"/>
    </location>
</feature>
<comment type="similarity">
    <text evidence="2">Belongs to the alliinase family.</text>
</comment>